<evidence type="ECO:0000313" key="1">
    <source>
        <dbReference type="EMBL" id="GGX42631.1"/>
    </source>
</evidence>
<sequence>MSFDRETPVFQLAFPPRKRYRPVLLPVWVHQVTAPTGYSRTLDVFQTVVLRLCAAGVRDVGDLSRLIGLDTALCRTVIARLVEGRLMEPGLKLTEAGRRTVADGEVAETDPQLVRVFQDPATGVLLPRILVADPVRADLREHRGRWVTIQFGTAGASREVGALTLRAGGSSLRPSERDVLEACKSHDLAARGLRGASRGTPDNVVAARRIGFHGTAIAAYVVCYVVEDNDGSGRMWTVEDPFAVGDGRYLADLLVARAESDEPLDRLIDGLLGGSRRDRTATARKVDQELAEEARADVVRLLGEEIRDHPEVLAHLADIELALLKDTARERENAARNAIRVFECILPGLNDRFPTRLPPSREPGVRERAFVLTAQRLGATSVPPEMRKYCKAPANGLAGDIIKAVWAAGENPQHPFVTFIRRRPTLLEDLDRSRILRNNATHGPTGAPAPDELEHIRTLAYEAARHLLGLSGGRSTDSKKVN</sequence>
<organism evidence="1 2">
    <name type="scientific">Streptomyces fructofermentans</name>
    <dbReference type="NCBI Taxonomy" id="152141"/>
    <lineage>
        <taxon>Bacteria</taxon>
        <taxon>Bacillati</taxon>
        <taxon>Actinomycetota</taxon>
        <taxon>Actinomycetes</taxon>
        <taxon>Kitasatosporales</taxon>
        <taxon>Streptomycetaceae</taxon>
        <taxon>Streptomyces</taxon>
    </lineage>
</organism>
<protein>
    <submittedName>
        <fullName evidence="1">Uncharacterized protein</fullName>
    </submittedName>
</protein>
<dbReference type="EMBL" id="BMWD01000002">
    <property type="protein sequence ID" value="GGX42631.1"/>
    <property type="molecule type" value="Genomic_DNA"/>
</dbReference>
<proteinExistence type="predicted"/>
<evidence type="ECO:0000313" key="2">
    <source>
        <dbReference type="Proteomes" id="UP000645555"/>
    </source>
</evidence>
<dbReference type="RefSeq" id="WP_190033776.1">
    <property type="nucleotide sequence ID" value="NZ_BMWD01000002.1"/>
</dbReference>
<reference evidence="1" key="2">
    <citation type="submission" date="2020-09" db="EMBL/GenBank/DDBJ databases">
        <authorList>
            <person name="Sun Q."/>
            <person name="Ohkuma M."/>
        </authorList>
    </citation>
    <scope>NUCLEOTIDE SEQUENCE</scope>
    <source>
        <strain evidence="1">JCM 4956</strain>
    </source>
</reference>
<keyword evidence="2" id="KW-1185">Reference proteome</keyword>
<reference evidence="1" key="1">
    <citation type="journal article" date="2014" name="Int. J. Syst. Evol. Microbiol.">
        <title>Complete genome sequence of Corynebacterium casei LMG S-19264T (=DSM 44701T), isolated from a smear-ripened cheese.</title>
        <authorList>
            <consortium name="US DOE Joint Genome Institute (JGI-PGF)"/>
            <person name="Walter F."/>
            <person name="Albersmeier A."/>
            <person name="Kalinowski J."/>
            <person name="Ruckert C."/>
        </authorList>
    </citation>
    <scope>NUCLEOTIDE SEQUENCE</scope>
    <source>
        <strain evidence="1">JCM 4956</strain>
    </source>
</reference>
<dbReference type="Proteomes" id="UP000645555">
    <property type="component" value="Unassembled WGS sequence"/>
</dbReference>
<gene>
    <name evidence="1" type="ORF">GCM10010515_06650</name>
</gene>
<accession>A0A918K2U0</accession>
<name>A0A918K2U0_9ACTN</name>
<dbReference type="AlphaFoldDB" id="A0A918K2U0"/>
<comment type="caution">
    <text evidence="1">The sequence shown here is derived from an EMBL/GenBank/DDBJ whole genome shotgun (WGS) entry which is preliminary data.</text>
</comment>